<evidence type="ECO:0000256" key="1">
    <source>
        <dbReference type="ARBA" id="ARBA00023002"/>
    </source>
</evidence>
<proteinExistence type="predicted"/>
<name>A0ABV2IVC0_9HYPH</name>
<dbReference type="InterPro" id="IPR036188">
    <property type="entry name" value="FAD/NAD-bd_sf"/>
</dbReference>
<reference evidence="3 4" key="1">
    <citation type="submission" date="2024-06" db="EMBL/GenBank/DDBJ databases">
        <title>Genomic Encyclopedia of Type Strains, Phase IV (KMG-IV): sequencing the most valuable type-strain genomes for metagenomic binning, comparative biology and taxonomic classification.</title>
        <authorList>
            <person name="Goeker M."/>
        </authorList>
    </citation>
    <scope>NUCLEOTIDE SEQUENCE [LARGE SCALE GENOMIC DNA]</scope>
    <source>
        <strain evidence="3 4">DSM 29780</strain>
    </source>
</reference>
<sequence length="429" mass="47476">MAETYCDSYYAATRSPIAPFPRLDKRIEVDVAIIGGGFTGVATAVELAERGVSVALLEANVIGWGASSRNGGQITGSLSGDKAMLKQFARKLGPKAEDFVWDLRWRGQRIIRNRVEKYGIQCDLKFGHMQAAWQPSHIPELEAIYKMAVARGMGGEVEMVYGKAVRDVIGTDLYAAGLINRRNMHVHSLNLCLGEADTARRLGVQIFEDTKVLDIRHGKRVELVTAGGSVVADKVLLAGNASHHLERFKLAGMLFPASLGIVTTEPLAEDLARAINPQDIAVYDTRFVLDYYRLTADRRLLFGSGTNYTGRETPNLADQLRPAIEKTFPQLKGVRIDFAWQGQDGITINRIPQLGRIRDNVFYAQGYSGHGVATSHIVGEIMGQALTGNPRDFDIFASAWHWRLPVGRTLGNTALAIGMWYFQQMEKRR</sequence>
<dbReference type="Gene3D" id="3.30.9.10">
    <property type="entry name" value="D-Amino Acid Oxidase, subunit A, domain 2"/>
    <property type="match status" value="1"/>
</dbReference>
<dbReference type="EMBL" id="JBEPMB010000001">
    <property type="protein sequence ID" value="MET3612434.1"/>
    <property type="molecule type" value="Genomic_DNA"/>
</dbReference>
<comment type="caution">
    <text evidence="3">The sequence shown here is derived from an EMBL/GenBank/DDBJ whole genome shotgun (WGS) entry which is preliminary data.</text>
</comment>
<dbReference type="RefSeq" id="WP_354554995.1">
    <property type="nucleotide sequence ID" value="NZ_JBEPMB010000001.1"/>
</dbReference>
<dbReference type="InterPro" id="IPR006076">
    <property type="entry name" value="FAD-dep_OxRdtase"/>
</dbReference>
<dbReference type="SUPFAM" id="SSF51905">
    <property type="entry name" value="FAD/NAD(P)-binding domain"/>
    <property type="match status" value="1"/>
</dbReference>
<dbReference type="PANTHER" id="PTHR13847">
    <property type="entry name" value="SARCOSINE DEHYDROGENASE-RELATED"/>
    <property type="match status" value="1"/>
</dbReference>
<dbReference type="Pfam" id="PF01266">
    <property type="entry name" value="DAO"/>
    <property type="match status" value="1"/>
</dbReference>
<dbReference type="Proteomes" id="UP001549047">
    <property type="component" value="Unassembled WGS sequence"/>
</dbReference>
<protein>
    <submittedName>
        <fullName evidence="3">Glycine/D-amino acid oxidase-like deaminating enzyme</fullName>
    </submittedName>
</protein>
<gene>
    <name evidence="3" type="ORF">ABID16_000739</name>
</gene>
<organism evidence="3 4">
    <name type="scientific">Rhizobium aquaticum</name>
    <dbReference type="NCBI Taxonomy" id="1549636"/>
    <lineage>
        <taxon>Bacteria</taxon>
        <taxon>Pseudomonadati</taxon>
        <taxon>Pseudomonadota</taxon>
        <taxon>Alphaproteobacteria</taxon>
        <taxon>Hyphomicrobiales</taxon>
        <taxon>Rhizobiaceae</taxon>
        <taxon>Rhizobium/Agrobacterium group</taxon>
        <taxon>Rhizobium</taxon>
    </lineage>
</organism>
<evidence type="ECO:0000259" key="2">
    <source>
        <dbReference type="Pfam" id="PF01266"/>
    </source>
</evidence>
<keyword evidence="4" id="KW-1185">Reference proteome</keyword>
<feature type="domain" description="FAD dependent oxidoreductase" evidence="2">
    <location>
        <begin position="30"/>
        <end position="384"/>
    </location>
</feature>
<dbReference type="PANTHER" id="PTHR13847:SF249">
    <property type="entry name" value="OXIDOREDUCTASE-RELATED"/>
    <property type="match status" value="1"/>
</dbReference>
<keyword evidence="1" id="KW-0560">Oxidoreductase</keyword>
<evidence type="ECO:0000313" key="4">
    <source>
        <dbReference type="Proteomes" id="UP001549047"/>
    </source>
</evidence>
<accession>A0ABV2IVC0</accession>
<evidence type="ECO:0000313" key="3">
    <source>
        <dbReference type="EMBL" id="MET3612434.1"/>
    </source>
</evidence>
<dbReference type="Gene3D" id="3.50.50.60">
    <property type="entry name" value="FAD/NAD(P)-binding domain"/>
    <property type="match status" value="1"/>
</dbReference>